<evidence type="ECO:0000313" key="4">
    <source>
        <dbReference type="EMBL" id="AET25245.1"/>
    </source>
</evidence>
<dbReference type="PANTHER" id="PTHR44688:SF16">
    <property type="entry name" value="DNA-BINDING TRANSCRIPTIONAL ACTIVATOR DEVR_DOSR"/>
    <property type="match status" value="1"/>
</dbReference>
<dbReference type="InterPro" id="IPR016032">
    <property type="entry name" value="Sig_transdc_resp-reg_C-effctor"/>
</dbReference>
<dbReference type="PANTHER" id="PTHR44688">
    <property type="entry name" value="DNA-BINDING TRANSCRIPTIONAL ACTIVATOR DEVR_DOSR"/>
    <property type="match status" value="1"/>
</dbReference>
<sequence length="226" mass="24861">MPYAMAAASLRAAIPEVVTAYRTTLLRENSPLGINPGVWSQCRRQALAILNECVDALGLPTSSTTRSAIPDEYTRLLGSHRALQAIPASESVRAVEILWSSLEPAIELAAKEAPLTHRPGVWRRINAAFRLAAGGRLHTGMLSYEETRGHLRDRQLRVLEAASDASLTNRELEVLEAVAFAMTNRQIARTLNISELTVKRHLSNAYLKLGASSRMDALHRLFGSRI</sequence>
<keyword evidence="1" id="KW-0805">Transcription regulation</keyword>
<organism evidence="4">
    <name type="scientific">Rhodococcoides fascians D188</name>
    <dbReference type="NCBI Taxonomy" id="1051973"/>
    <lineage>
        <taxon>Bacteria</taxon>
        <taxon>Bacillati</taxon>
        <taxon>Actinomycetota</taxon>
        <taxon>Actinomycetes</taxon>
        <taxon>Mycobacteriales</taxon>
        <taxon>Nocardiaceae</taxon>
        <taxon>Rhodococcoides</taxon>
    </lineage>
</organism>
<dbReference type="Pfam" id="PF00196">
    <property type="entry name" value="GerE"/>
    <property type="match status" value="1"/>
</dbReference>
<evidence type="ECO:0000256" key="2">
    <source>
        <dbReference type="ARBA" id="ARBA00023125"/>
    </source>
</evidence>
<evidence type="ECO:0000256" key="3">
    <source>
        <dbReference type="ARBA" id="ARBA00023163"/>
    </source>
</evidence>
<reference evidence="4" key="3">
    <citation type="journal article" date="2011" name="Annu. Rev. Phytopathol.">
        <title>A successful bacterial coup d'etat: how Rhodococcus fascians redirects plant development.</title>
        <authorList>
            <person name="Stes E."/>
            <person name="Vandeputte O.M."/>
            <person name="El Jaziri M."/>
            <person name="Holsters M."/>
            <person name="Vereecke D."/>
        </authorList>
    </citation>
    <scope>NUCLEOTIDE SEQUENCE</scope>
    <source>
        <strain evidence="4">D188</strain>
        <plasmid evidence="4">pFiD188</plasmid>
    </source>
</reference>
<dbReference type="PROSITE" id="PS50043">
    <property type="entry name" value="HTH_LUXR_2"/>
    <property type="match status" value="1"/>
</dbReference>
<dbReference type="KEGG" id="rfa:A3L23_04973"/>
<reference evidence="4" key="4">
    <citation type="submission" date="2011-06" db="EMBL/GenBank/DDBJ databases">
        <authorList>
            <person name="Vereecke D.M."/>
        </authorList>
    </citation>
    <scope>NUCLEOTIDE SEQUENCE</scope>
    <source>
        <strain evidence="4">D188</strain>
        <plasmid evidence="4">pFiD188</plasmid>
    </source>
</reference>
<dbReference type="InterPro" id="IPR000792">
    <property type="entry name" value="Tscrpt_reg_LuxR_C"/>
</dbReference>
<dbReference type="InterPro" id="IPR036388">
    <property type="entry name" value="WH-like_DNA-bd_sf"/>
</dbReference>
<geneLocation type="plasmid" evidence="4">
    <name>pFiD188</name>
</geneLocation>
<keyword evidence="4" id="KW-0614">Plasmid</keyword>
<dbReference type="GO" id="GO:0006355">
    <property type="term" value="P:regulation of DNA-templated transcription"/>
    <property type="evidence" value="ECO:0007669"/>
    <property type="project" value="InterPro"/>
</dbReference>
<dbReference type="CDD" id="cd06170">
    <property type="entry name" value="LuxR_C_like"/>
    <property type="match status" value="1"/>
</dbReference>
<dbReference type="GO" id="GO:0003677">
    <property type="term" value="F:DNA binding"/>
    <property type="evidence" value="ECO:0007669"/>
    <property type="project" value="UniProtKB-KW"/>
</dbReference>
<proteinExistence type="predicted"/>
<gene>
    <name evidence="4" type="ORF">pFi_109</name>
</gene>
<accession>G8JYX4</accession>
<reference evidence="4" key="1">
    <citation type="journal article" date="2009" name="Proc. Natl. Acad. Sci. U.S.A.">
        <title>Identification of Rhodococcus fascians cytokinins and their modus operandi to reshape the plant.</title>
        <authorList>
            <person name="Pertry I."/>
            <person name="Vaclavikova K."/>
            <person name="Depuydt S."/>
            <person name="Galuszka P."/>
            <person name="Spichal L."/>
            <person name="Temmerman W."/>
            <person name="Stes E."/>
            <person name="Schmulling T."/>
            <person name="Kakimoto T."/>
            <person name="Van Montagu M.C."/>
            <person name="Strnad M."/>
            <person name="Holsters M."/>
            <person name="Tarkowski P."/>
            <person name="Vereecke D."/>
        </authorList>
    </citation>
    <scope>NUCLEOTIDE SEQUENCE</scope>
    <source>
        <strain evidence="4">D188</strain>
        <plasmid evidence="4">pFiD188</plasmid>
    </source>
</reference>
<dbReference type="PRINTS" id="PR00038">
    <property type="entry name" value="HTHLUXR"/>
</dbReference>
<reference evidence="4" key="5">
    <citation type="journal article" date="2012" name="Mol. Plant Microbe Interact.">
        <title>pFiD188, the linear virulence plasmid of Rhodococcus fascians D188.</title>
        <authorList>
            <person name="Francis I."/>
            <person name="De Keyser A."/>
            <person name="De Backer P."/>
            <person name="Simon-Mateo C."/>
            <person name="Kalkus J."/>
            <person name="Pertry I."/>
            <person name="Ardiles-Diaz W."/>
            <person name="De Rycke R."/>
            <person name="Vandeputte O.M."/>
            <person name="El Jaziri M."/>
            <person name="Holsters M."/>
            <person name="Vereecke D."/>
        </authorList>
    </citation>
    <scope>NUCLEOTIDE SEQUENCE</scope>
    <source>
        <strain evidence="4">D188</strain>
        <plasmid evidence="4">pFiD188</plasmid>
    </source>
</reference>
<dbReference type="AlphaFoldDB" id="G8JYX4"/>
<dbReference type="Gene3D" id="1.10.10.10">
    <property type="entry name" value="Winged helix-like DNA-binding domain superfamily/Winged helix DNA-binding domain"/>
    <property type="match status" value="1"/>
</dbReference>
<protein>
    <submittedName>
        <fullName evidence="4">Putative LuxR-type two-component transcription regulator</fullName>
    </submittedName>
</protein>
<dbReference type="PATRIC" id="fig|1051973.4.peg.5018"/>
<reference evidence="4" key="2">
    <citation type="journal article" date="2010" name="Mol. Plant Microbe Interact.">
        <title>Rhodococcus fascians impacts plant development through the dynamic fas-mediated production of a cytokinin mix.</title>
        <authorList>
            <person name="Pertry I."/>
            <person name="Vaclavikova K."/>
            <person name="Gemrotova M."/>
            <person name="Spichal L."/>
            <person name="Galuszka P."/>
            <person name="Depuydt S."/>
            <person name="Temmerman W."/>
            <person name="Stes E."/>
            <person name="De Keyser A."/>
            <person name="Riefler M."/>
            <person name="Biondi S."/>
            <person name="Novak O."/>
            <person name="Schmulling T."/>
            <person name="Strnad M."/>
            <person name="Tarkowski P."/>
            <person name="Holsters M."/>
            <person name="Vereecke D."/>
        </authorList>
    </citation>
    <scope>NUCLEOTIDE SEQUENCE</scope>
    <source>
        <strain evidence="4">D188</strain>
        <plasmid evidence="4">pFiD188</plasmid>
    </source>
</reference>
<dbReference type="SMART" id="SM00421">
    <property type="entry name" value="HTH_LUXR"/>
    <property type="match status" value="1"/>
</dbReference>
<name>G8JYX4_RHOFA</name>
<dbReference type="SUPFAM" id="SSF46894">
    <property type="entry name" value="C-terminal effector domain of the bipartite response regulators"/>
    <property type="match status" value="1"/>
</dbReference>
<evidence type="ECO:0000256" key="1">
    <source>
        <dbReference type="ARBA" id="ARBA00023015"/>
    </source>
</evidence>
<keyword evidence="3" id="KW-0804">Transcription</keyword>
<keyword evidence="2" id="KW-0238">DNA-binding</keyword>
<dbReference type="EMBL" id="JN093097">
    <property type="protein sequence ID" value="AET25245.1"/>
    <property type="molecule type" value="Genomic_DNA"/>
</dbReference>